<evidence type="ECO:0000259" key="8">
    <source>
        <dbReference type="PROSITE" id="PS50850"/>
    </source>
</evidence>
<dbReference type="PANTHER" id="PTHR23517:SF3">
    <property type="entry name" value="INTEGRAL MEMBRANE TRANSPORT PROTEIN"/>
    <property type="match status" value="1"/>
</dbReference>
<dbReference type="Pfam" id="PF07690">
    <property type="entry name" value="MFS_1"/>
    <property type="match status" value="1"/>
</dbReference>
<evidence type="ECO:0000256" key="6">
    <source>
        <dbReference type="ARBA" id="ARBA00023136"/>
    </source>
</evidence>
<name>A0A0M2UWF5_9BACT</name>
<reference evidence="9 10" key="1">
    <citation type="journal article" date="2013" name="BMC Microbiol.">
        <title>Identification of the type II cytochrome c maturation pathway in anammox bacteria by comparative genomics.</title>
        <authorList>
            <person name="Ferousi C."/>
            <person name="Speth D.R."/>
            <person name="Reimann J."/>
            <person name="Op den Camp H.J."/>
            <person name="Allen J.W."/>
            <person name="Keltjens J.T."/>
            <person name="Jetten M.S."/>
        </authorList>
    </citation>
    <scope>NUCLEOTIDE SEQUENCE [LARGE SCALE GENOMIC DNA]</scope>
    <source>
        <strain evidence="9">RU1</strain>
    </source>
</reference>
<feature type="non-terminal residue" evidence="9">
    <location>
        <position position="1"/>
    </location>
</feature>
<dbReference type="AlphaFoldDB" id="A0A0M2UWF5"/>
<dbReference type="InterPro" id="IPR050171">
    <property type="entry name" value="MFS_Transporters"/>
</dbReference>
<dbReference type="Gene3D" id="1.20.1250.20">
    <property type="entry name" value="MFS general substrate transporter like domains"/>
    <property type="match status" value="1"/>
</dbReference>
<dbReference type="SUPFAM" id="SSF103473">
    <property type="entry name" value="MFS general substrate transporter"/>
    <property type="match status" value="1"/>
</dbReference>
<dbReference type="EMBL" id="LAQJ01000141">
    <property type="protein sequence ID" value="KKO19910.1"/>
    <property type="molecule type" value="Genomic_DNA"/>
</dbReference>
<feature type="domain" description="Major facilitator superfamily (MFS) profile" evidence="8">
    <location>
        <begin position="1"/>
        <end position="184"/>
    </location>
</feature>
<evidence type="ECO:0000256" key="4">
    <source>
        <dbReference type="ARBA" id="ARBA00022692"/>
    </source>
</evidence>
<gene>
    <name evidence="9" type="ORF">BROFUL_01360</name>
</gene>
<dbReference type="PATRIC" id="fig|380242.3.peg.1680"/>
<feature type="transmembrane region" description="Helical" evidence="7">
    <location>
        <begin position="20"/>
        <end position="43"/>
    </location>
</feature>
<keyword evidence="10" id="KW-1185">Reference proteome</keyword>
<sequence>TFFTSFSLLYRALGGFRSNTIYAVTVAGLTAFHAGILWGAQVVTTILAKPVMGKISDRCGRKPIIFFGMWICAVPFASIPFTQNFYLLLFLASVFGVGEAFVTSSSAAMVAEFCEAQHYGAAMGTFGSIFDIGHASGPILAGLLLAHLSYQYSFLIIAIILIFASFIFMLTVREEKVAVLKQET</sequence>
<evidence type="ECO:0000313" key="9">
    <source>
        <dbReference type="EMBL" id="KKO19910.1"/>
    </source>
</evidence>
<evidence type="ECO:0000256" key="7">
    <source>
        <dbReference type="SAM" id="Phobius"/>
    </source>
</evidence>
<feature type="transmembrane region" description="Helical" evidence="7">
    <location>
        <begin position="64"/>
        <end position="81"/>
    </location>
</feature>
<proteinExistence type="predicted"/>
<feature type="transmembrane region" description="Helical" evidence="7">
    <location>
        <begin position="152"/>
        <end position="172"/>
    </location>
</feature>
<evidence type="ECO:0000256" key="2">
    <source>
        <dbReference type="ARBA" id="ARBA00022448"/>
    </source>
</evidence>
<evidence type="ECO:0000256" key="1">
    <source>
        <dbReference type="ARBA" id="ARBA00004651"/>
    </source>
</evidence>
<dbReference type="InterPro" id="IPR036259">
    <property type="entry name" value="MFS_trans_sf"/>
</dbReference>
<evidence type="ECO:0000256" key="3">
    <source>
        <dbReference type="ARBA" id="ARBA00022475"/>
    </source>
</evidence>
<comment type="subcellular location">
    <subcellularLocation>
        <location evidence="1">Cell membrane</location>
        <topology evidence="1">Multi-pass membrane protein</topology>
    </subcellularLocation>
</comment>
<keyword evidence="3" id="KW-1003">Cell membrane</keyword>
<protein>
    <submittedName>
        <fullName evidence="9">Transporter protein</fullName>
    </submittedName>
</protein>
<dbReference type="InterPro" id="IPR011701">
    <property type="entry name" value="MFS"/>
</dbReference>
<feature type="transmembrane region" description="Helical" evidence="7">
    <location>
        <begin position="87"/>
        <end position="111"/>
    </location>
</feature>
<accession>A0A0M2UWF5</accession>
<dbReference type="Proteomes" id="UP000034954">
    <property type="component" value="Unassembled WGS sequence"/>
</dbReference>
<dbReference type="PRINTS" id="PR01036">
    <property type="entry name" value="TCRTETB"/>
</dbReference>
<dbReference type="PANTHER" id="PTHR23517">
    <property type="entry name" value="RESISTANCE PROTEIN MDTM, PUTATIVE-RELATED-RELATED"/>
    <property type="match status" value="1"/>
</dbReference>
<dbReference type="GO" id="GO:0005886">
    <property type="term" value="C:plasma membrane"/>
    <property type="evidence" value="ECO:0007669"/>
    <property type="project" value="UniProtKB-SubCell"/>
</dbReference>
<feature type="transmembrane region" description="Helical" evidence="7">
    <location>
        <begin position="123"/>
        <end position="146"/>
    </location>
</feature>
<evidence type="ECO:0000256" key="5">
    <source>
        <dbReference type="ARBA" id="ARBA00022989"/>
    </source>
</evidence>
<organism evidence="9 10">
    <name type="scientific">Candidatus Brocadia fulgida</name>
    <dbReference type="NCBI Taxonomy" id="380242"/>
    <lineage>
        <taxon>Bacteria</taxon>
        <taxon>Pseudomonadati</taxon>
        <taxon>Planctomycetota</taxon>
        <taxon>Candidatus Brocadiia</taxon>
        <taxon>Candidatus Brocadiales</taxon>
        <taxon>Candidatus Brocadiaceae</taxon>
        <taxon>Candidatus Brocadia</taxon>
    </lineage>
</organism>
<evidence type="ECO:0000313" key="10">
    <source>
        <dbReference type="Proteomes" id="UP000034954"/>
    </source>
</evidence>
<keyword evidence="5 7" id="KW-1133">Transmembrane helix</keyword>
<dbReference type="InterPro" id="IPR020846">
    <property type="entry name" value="MFS_dom"/>
</dbReference>
<comment type="caution">
    <text evidence="9">The sequence shown here is derived from an EMBL/GenBank/DDBJ whole genome shotgun (WGS) entry which is preliminary data.</text>
</comment>
<keyword evidence="4 7" id="KW-0812">Transmembrane</keyword>
<keyword evidence="2" id="KW-0813">Transport</keyword>
<dbReference type="PROSITE" id="PS50850">
    <property type="entry name" value="MFS"/>
    <property type="match status" value="1"/>
</dbReference>
<keyword evidence="6 7" id="KW-0472">Membrane</keyword>
<dbReference type="GO" id="GO:0022857">
    <property type="term" value="F:transmembrane transporter activity"/>
    <property type="evidence" value="ECO:0007669"/>
    <property type="project" value="InterPro"/>
</dbReference>